<dbReference type="EMBL" id="LN899825">
    <property type="protein sequence ID" value="CUV37265.1"/>
    <property type="molecule type" value="Genomic_DNA"/>
</dbReference>
<evidence type="ECO:0000313" key="4">
    <source>
        <dbReference type="EMBL" id="CUV61515.1"/>
    </source>
</evidence>
<dbReference type="EMBL" id="LN899822">
    <property type="protein sequence ID" value="CUV61515.1"/>
    <property type="molecule type" value="Genomic_DNA"/>
</dbReference>
<reference evidence="3" key="1">
    <citation type="submission" date="2015-10" db="EMBL/GenBank/DDBJ databases">
        <authorList>
            <person name="Gilbert D.G."/>
        </authorList>
    </citation>
    <scope>NUCLEOTIDE SEQUENCE</scope>
    <source>
        <strain evidence="3">Phyl III-seqv23</strain>
    </source>
</reference>
<name>A0A0S4W5Z2_RALSL</name>
<protein>
    <submittedName>
        <fullName evidence="3">Uncharacterized protein</fullName>
    </submittedName>
</protein>
<proteinExistence type="predicted"/>
<accession>A0A0S4W5Z2</accession>
<evidence type="ECO:0000313" key="3">
    <source>
        <dbReference type="EMBL" id="CUV42206.1"/>
    </source>
</evidence>
<dbReference type="EMBL" id="LN899826">
    <property type="protein sequence ID" value="CUV42206.1"/>
    <property type="molecule type" value="Genomic_DNA"/>
</dbReference>
<dbReference type="EMBL" id="LN899823">
    <property type="protein sequence ID" value="CUV24891.1"/>
    <property type="molecule type" value="Genomic_DNA"/>
</dbReference>
<organism evidence="3">
    <name type="scientific">Ralstonia solanacearum</name>
    <name type="common">Pseudomonas solanacearum</name>
    <dbReference type="NCBI Taxonomy" id="305"/>
    <lineage>
        <taxon>Bacteria</taxon>
        <taxon>Pseudomonadati</taxon>
        <taxon>Pseudomonadota</taxon>
        <taxon>Betaproteobacteria</taxon>
        <taxon>Burkholderiales</taxon>
        <taxon>Burkholderiaceae</taxon>
        <taxon>Ralstonia</taxon>
        <taxon>Ralstonia solanacearum species complex</taxon>
    </lineage>
</organism>
<gene>
    <name evidence="4" type="ORF">RD1301_v1_1570004</name>
    <name evidence="1" type="ORF">RUN1744_v1_770003</name>
    <name evidence="2" type="ORF">TD1301_v1_3090003</name>
    <name evidence="3" type="ORF">TF3108_v1_1100030</name>
</gene>
<evidence type="ECO:0000313" key="1">
    <source>
        <dbReference type="EMBL" id="CUV24891.1"/>
    </source>
</evidence>
<evidence type="ECO:0000313" key="2">
    <source>
        <dbReference type="EMBL" id="CUV37265.1"/>
    </source>
</evidence>
<dbReference type="AlphaFoldDB" id="A0A0S4W5Z2"/>
<sequence>MVHASRDLARDERSMLVACPDHYVLRGIQPNGQEAVEVTGGAIEASHFVIDYRHFSGEAERFRYRSVPRRC</sequence>